<gene>
    <name evidence="3" type="primary">ORF76633</name>
    <name evidence="2" type="synonym">ORF76627</name>
</gene>
<protein>
    <submittedName>
        <fullName evidence="3">Uncharacterized protein</fullName>
    </submittedName>
</protein>
<feature type="region of interest" description="Disordered" evidence="1">
    <location>
        <begin position="231"/>
        <end position="251"/>
    </location>
</feature>
<evidence type="ECO:0000313" key="2">
    <source>
        <dbReference type="EMBL" id="CEK71020.1"/>
    </source>
</evidence>
<feature type="region of interest" description="Disordered" evidence="1">
    <location>
        <begin position="142"/>
        <end position="169"/>
    </location>
</feature>
<evidence type="ECO:0000313" key="3">
    <source>
        <dbReference type="EMBL" id="CEK71021.1"/>
    </source>
</evidence>
<accession>A0A0B6ZT72</accession>
<organism evidence="3">
    <name type="scientific">Arion vulgaris</name>
    <dbReference type="NCBI Taxonomy" id="1028688"/>
    <lineage>
        <taxon>Eukaryota</taxon>
        <taxon>Metazoa</taxon>
        <taxon>Spiralia</taxon>
        <taxon>Lophotrochozoa</taxon>
        <taxon>Mollusca</taxon>
        <taxon>Gastropoda</taxon>
        <taxon>Heterobranchia</taxon>
        <taxon>Euthyneura</taxon>
        <taxon>Panpulmonata</taxon>
        <taxon>Eupulmonata</taxon>
        <taxon>Stylommatophora</taxon>
        <taxon>Helicina</taxon>
        <taxon>Arionoidea</taxon>
        <taxon>Arionidae</taxon>
        <taxon>Arion</taxon>
    </lineage>
</organism>
<reference evidence="3" key="1">
    <citation type="submission" date="2014-12" db="EMBL/GenBank/DDBJ databases">
        <title>Insight into the proteome of Arion vulgaris.</title>
        <authorList>
            <person name="Aradska J."/>
            <person name="Bulat T."/>
            <person name="Smidak R."/>
            <person name="Sarate P."/>
            <person name="Gangsoo J."/>
            <person name="Sialana F."/>
            <person name="Bilban M."/>
            <person name="Lubec G."/>
        </authorList>
    </citation>
    <scope>NUCLEOTIDE SEQUENCE</scope>
    <source>
        <tissue evidence="3">Skin</tissue>
    </source>
</reference>
<dbReference type="EMBL" id="HACG01024155">
    <property type="protein sequence ID" value="CEK71020.1"/>
    <property type="molecule type" value="Transcribed_RNA"/>
</dbReference>
<sequence>MQKISANPYPGFDETGYYCEPQPVARVKPEGEENASRSKGSIDLFVAEKHTHVIAPPPSPRLQTQEAWQNYEISRTGHMGNLLGGKGQPPPKEPLPVARLTPQSMIIAEGHKGQQMNSLFTNYGKREPSPRPVPRVKVEAEDNADNGRGRKMNALLHNPNSIPETPRTAPRIKPEAEEIAEKGLSGNMLKIFGHYGQSQGTSRGVPRVKPEAEVIAKLDRGIQMEGLFHHYGKQKPMPQPQPKVKDGKDMAEMDRGGRMSRLMHEIQKLPSNHKPPLRAVSSAGRRNIKNSRGSISNIFAETSKWQIIPKAGVRN</sequence>
<evidence type="ECO:0000256" key="1">
    <source>
        <dbReference type="SAM" id="MobiDB-lite"/>
    </source>
</evidence>
<proteinExistence type="predicted"/>
<dbReference type="EMBL" id="HACG01024156">
    <property type="protein sequence ID" value="CEK71021.1"/>
    <property type="molecule type" value="Transcribed_RNA"/>
</dbReference>
<name>A0A0B6ZT72_9EUPU</name>
<feature type="region of interest" description="Disordered" evidence="1">
    <location>
        <begin position="266"/>
        <end position="295"/>
    </location>
</feature>
<dbReference type="AlphaFoldDB" id="A0A0B6ZT72"/>